<organism evidence="4 5">
    <name type="scientific">Undibacterium hunanense</name>
    <dbReference type="NCBI Taxonomy" id="2762292"/>
    <lineage>
        <taxon>Bacteria</taxon>
        <taxon>Pseudomonadati</taxon>
        <taxon>Pseudomonadota</taxon>
        <taxon>Betaproteobacteria</taxon>
        <taxon>Burkholderiales</taxon>
        <taxon>Oxalobacteraceae</taxon>
        <taxon>Undibacterium</taxon>
    </lineage>
</organism>
<accession>A0ABR6ZJM2</accession>
<name>A0ABR6ZJM2_9BURK</name>
<dbReference type="RefSeq" id="WP_186945342.1">
    <property type="nucleotide sequence ID" value="NZ_JACOGF010000001.1"/>
</dbReference>
<sequence>MKKYLITVFCIFTFAATAVIAKDNGTDKSVTILKEIQSFVVNKDGSHTETVESFIQINEERAVASESQRQWHFNQSLETLELLEAYIEKPDGRKVYVKPEQIKLQQEPAYSGAPMFQDMQVKVAIYPEVAVGDKIYSRHSKTRKTAMFPGQFSDYTPGRYVPVKQLTINYDMPADMPLLSQADGFVATPPVTQNGRTVYRWDYLPSDNPRIETSSVSYADFGKQLVVSTFTDYASLGKAYYQTAAQTTNANAKIKAKTAEITKDLNNPRDKAYAIYDWVRKNIRYVAVYIGNGGLVPHNADEILDNLYGDCKDHTSLMEAMLAAAGIDSTPVLINSGDSFKLSPIASLGQLNHAITYIPSLNLYLDSTAANINHGFLPASVWGKPTILTRTGEIGKTPSTEFFKTSSNYKVNISTEGAAQFEFKREDAGQLAEPTRYEQSNWRINDQELAVENILKGYGMTGSGTVELGELKGTGDNYAFKLKGKVDNWTYLPGTVGIAANSSLYAGMANSIYGLTSEVERTQDFVCPENNIVEEAVYQFPAQAKILYIPKDVDVHTAFFEYQAKYTHNNKQVIIKRTYKSGKEGSRVCTPKDHQAMQATIKKMVQDLRSQFIVQVQ</sequence>
<proteinExistence type="predicted"/>
<dbReference type="EMBL" id="JACOGF010000001">
    <property type="protein sequence ID" value="MBC3916101.1"/>
    <property type="molecule type" value="Genomic_DNA"/>
</dbReference>
<evidence type="ECO:0000256" key="1">
    <source>
        <dbReference type="SAM" id="SignalP"/>
    </source>
</evidence>
<dbReference type="InterPro" id="IPR038765">
    <property type="entry name" value="Papain-like_cys_pep_sf"/>
</dbReference>
<comment type="caution">
    <text evidence="4">The sequence shown here is derived from an EMBL/GenBank/DDBJ whole genome shotgun (WGS) entry which is preliminary data.</text>
</comment>
<evidence type="ECO:0000313" key="4">
    <source>
        <dbReference type="EMBL" id="MBC3916101.1"/>
    </source>
</evidence>
<feature type="domain" description="Transglutaminase-like" evidence="2">
    <location>
        <begin position="257"/>
        <end position="332"/>
    </location>
</feature>
<protein>
    <submittedName>
        <fullName evidence="4">DUF3857 and transglutaminase domain-containing protein</fullName>
    </submittedName>
</protein>
<dbReference type="InterPro" id="IPR002931">
    <property type="entry name" value="Transglutaminase-like"/>
</dbReference>
<gene>
    <name evidence="4" type="ORF">H8L32_01260</name>
</gene>
<dbReference type="Gene3D" id="2.60.120.1130">
    <property type="match status" value="1"/>
</dbReference>
<keyword evidence="1" id="KW-0732">Signal</keyword>
<dbReference type="InterPro" id="IPR024618">
    <property type="entry name" value="DUF3857"/>
</dbReference>
<feature type="chain" id="PRO_5045478746" evidence="1">
    <location>
        <begin position="22"/>
        <end position="617"/>
    </location>
</feature>
<dbReference type="Gene3D" id="3.10.620.30">
    <property type="match status" value="1"/>
</dbReference>
<dbReference type="SUPFAM" id="SSF54001">
    <property type="entry name" value="Cysteine proteinases"/>
    <property type="match status" value="1"/>
</dbReference>
<keyword evidence="5" id="KW-1185">Reference proteome</keyword>
<dbReference type="Pfam" id="PF12969">
    <property type="entry name" value="DUF3857"/>
    <property type="match status" value="1"/>
</dbReference>
<reference evidence="4 5" key="1">
    <citation type="submission" date="2020-08" db="EMBL/GenBank/DDBJ databases">
        <title>Novel species isolated from subtropical streams in China.</title>
        <authorList>
            <person name="Lu H."/>
        </authorList>
    </citation>
    <scope>NUCLEOTIDE SEQUENCE [LARGE SCALE GENOMIC DNA]</scope>
    <source>
        <strain evidence="4 5">CY18W</strain>
    </source>
</reference>
<evidence type="ECO:0000313" key="5">
    <source>
        <dbReference type="Proteomes" id="UP000650424"/>
    </source>
</evidence>
<dbReference type="Gene3D" id="2.60.40.3140">
    <property type="match status" value="1"/>
</dbReference>
<dbReference type="Pfam" id="PF01841">
    <property type="entry name" value="Transglut_core"/>
    <property type="match status" value="1"/>
</dbReference>
<evidence type="ECO:0000259" key="3">
    <source>
        <dbReference type="Pfam" id="PF12969"/>
    </source>
</evidence>
<feature type="domain" description="DUF3857" evidence="3">
    <location>
        <begin position="43"/>
        <end position="203"/>
    </location>
</feature>
<feature type="signal peptide" evidence="1">
    <location>
        <begin position="1"/>
        <end position="21"/>
    </location>
</feature>
<dbReference type="Proteomes" id="UP000650424">
    <property type="component" value="Unassembled WGS sequence"/>
</dbReference>
<evidence type="ECO:0000259" key="2">
    <source>
        <dbReference type="Pfam" id="PF01841"/>
    </source>
</evidence>